<keyword evidence="5" id="KW-1185">Reference proteome</keyword>
<dbReference type="PROSITE" id="PS51724">
    <property type="entry name" value="SPOR"/>
    <property type="match status" value="1"/>
</dbReference>
<keyword evidence="2" id="KW-0472">Membrane</keyword>
<dbReference type="InterPro" id="IPR007730">
    <property type="entry name" value="SPOR-like_dom"/>
</dbReference>
<dbReference type="InterPro" id="IPR036680">
    <property type="entry name" value="SPOR-like_sf"/>
</dbReference>
<organism evidence="4 5">
    <name type="scientific">Paenibacillus nasutitermitis</name>
    <dbReference type="NCBI Taxonomy" id="1652958"/>
    <lineage>
        <taxon>Bacteria</taxon>
        <taxon>Bacillati</taxon>
        <taxon>Bacillota</taxon>
        <taxon>Bacilli</taxon>
        <taxon>Bacillales</taxon>
        <taxon>Paenibacillaceae</taxon>
        <taxon>Paenibacillus</taxon>
    </lineage>
</organism>
<comment type="caution">
    <text evidence="4">The sequence shown here is derived from an EMBL/GenBank/DDBJ whole genome shotgun (WGS) entry which is preliminary data.</text>
</comment>
<feature type="compositionally biased region" description="Basic and acidic residues" evidence="1">
    <location>
        <begin position="9"/>
        <end position="29"/>
    </location>
</feature>
<protein>
    <recommendedName>
        <fullName evidence="3">SPOR domain-containing protein</fullName>
    </recommendedName>
</protein>
<dbReference type="Gene3D" id="3.30.70.1070">
    <property type="entry name" value="Sporulation related repeat"/>
    <property type="match status" value="1"/>
</dbReference>
<dbReference type="Pfam" id="PF05036">
    <property type="entry name" value="SPOR"/>
    <property type="match status" value="1"/>
</dbReference>
<dbReference type="AlphaFoldDB" id="A0A916YP95"/>
<proteinExistence type="predicted"/>
<dbReference type="EMBL" id="BMHP01000001">
    <property type="protein sequence ID" value="GGD54568.1"/>
    <property type="molecule type" value="Genomic_DNA"/>
</dbReference>
<feature type="region of interest" description="Disordered" evidence="1">
    <location>
        <begin position="1"/>
        <end position="34"/>
    </location>
</feature>
<feature type="compositionally biased region" description="Polar residues" evidence="1">
    <location>
        <begin position="258"/>
        <end position="273"/>
    </location>
</feature>
<accession>A0A916YP95</accession>
<feature type="transmembrane region" description="Helical" evidence="2">
    <location>
        <begin position="195"/>
        <end position="217"/>
    </location>
</feature>
<dbReference type="GO" id="GO:0042834">
    <property type="term" value="F:peptidoglycan binding"/>
    <property type="evidence" value="ECO:0007669"/>
    <property type="project" value="InterPro"/>
</dbReference>
<dbReference type="RefSeq" id="WP_188989731.1">
    <property type="nucleotide sequence ID" value="NZ_BMHP01000001.1"/>
</dbReference>
<evidence type="ECO:0000256" key="1">
    <source>
        <dbReference type="SAM" id="MobiDB-lite"/>
    </source>
</evidence>
<keyword evidence="2" id="KW-1133">Transmembrane helix</keyword>
<feature type="region of interest" description="Disordered" evidence="1">
    <location>
        <begin position="232"/>
        <end position="280"/>
    </location>
</feature>
<dbReference type="Proteomes" id="UP000612456">
    <property type="component" value="Unassembled WGS sequence"/>
</dbReference>
<evidence type="ECO:0000313" key="4">
    <source>
        <dbReference type="EMBL" id="GGD54568.1"/>
    </source>
</evidence>
<evidence type="ECO:0000256" key="2">
    <source>
        <dbReference type="SAM" id="Phobius"/>
    </source>
</evidence>
<evidence type="ECO:0000259" key="3">
    <source>
        <dbReference type="PROSITE" id="PS51724"/>
    </source>
</evidence>
<gene>
    <name evidence="4" type="ORF">GCM10010911_10230</name>
</gene>
<keyword evidence="2" id="KW-0812">Transmembrane</keyword>
<name>A0A916YP95_9BACL</name>
<sequence length="495" mass="53731">MNSKARITYRFDKQNGAHEQREPENKENANHSNVVQIHREELKFTTERGTWNSPFQNDPHALEQLIREADREPVIKSAPALTPRTVKKGMEPAQVKSASEQEAAPEESKVHAWENAYETPLPIYNPYDSVDNWPAEDEAWQGIVKRKQTNQPMIDSEVPVELEGESGLPVTEGKRGYFQTATVYRHGRNPSWYKVFASVAGAVVTGALFGYFVLALFTGEVPSGPDTGTKAVLPASGATNGSKGTDVNADVPAAGKSATGTTDQPSGSSNGAKTGSAPAKTEGTAAAGAAKIKADIPAVSYFMLQYGVFSNQEGMDEAVKGLTAQGLAATTYESGEDYRVYVGMASERGEATELGKSMTGMEVYVKQIDRPGLSAIPYTGDSAEIVSFFKQTDELIRLMNAATLEKLNKSSKSTSADWENLHQKWIKTAAAAEQGMTDKQQKTALLKVIQQVNKAAVAYGEYAKKPSDAHLWSIQNTLMEAVFIQKSWFASIDAL</sequence>
<reference evidence="4" key="1">
    <citation type="journal article" date="2014" name="Int. J. Syst. Evol. Microbiol.">
        <title>Complete genome sequence of Corynebacterium casei LMG S-19264T (=DSM 44701T), isolated from a smear-ripened cheese.</title>
        <authorList>
            <consortium name="US DOE Joint Genome Institute (JGI-PGF)"/>
            <person name="Walter F."/>
            <person name="Albersmeier A."/>
            <person name="Kalinowski J."/>
            <person name="Ruckert C."/>
        </authorList>
    </citation>
    <scope>NUCLEOTIDE SEQUENCE</scope>
    <source>
        <strain evidence="4">CGMCC 1.15178</strain>
    </source>
</reference>
<dbReference type="SUPFAM" id="SSF110997">
    <property type="entry name" value="Sporulation related repeat"/>
    <property type="match status" value="1"/>
</dbReference>
<evidence type="ECO:0000313" key="5">
    <source>
        <dbReference type="Proteomes" id="UP000612456"/>
    </source>
</evidence>
<feature type="domain" description="SPOR" evidence="3">
    <location>
        <begin position="296"/>
        <end position="371"/>
    </location>
</feature>
<reference evidence="4" key="2">
    <citation type="submission" date="2020-09" db="EMBL/GenBank/DDBJ databases">
        <authorList>
            <person name="Sun Q."/>
            <person name="Zhou Y."/>
        </authorList>
    </citation>
    <scope>NUCLEOTIDE SEQUENCE</scope>
    <source>
        <strain evidence="4">CGMCC 1.15178</strain>
    </source>
</reference>